<sequence length="448" mass="49864">MVYLYLLFRKTAMSNSKFKVGICGGGIGGLCAALALSRYDDIDVDVYESASSFSEVGVGIGIWPRVWQILKELGLEDALLKVALEQPSNSEVPTFNYRKSDQTSGIDITTMYAKSGGLKPFYRPDFLNVLLQHLPDRFNLYVEKRLTSYTLSATGSVEMQFANNTLATCDLLIGADGIKSTVRRTLFTREAQHCGDESRATEIKSTIDAVWSGITAYRSVIPTDVLSKHYPNHPIFTQPTHYLGRNAHVIAYPIAQGRLVNFAAFSARYDVDNPKFEGPWTSTAPKDELKDLFAGWEPSVLALVECTGDPLKWAIHTVKPLHSFVSSNEPVVLLGDASHACEPFQGVGAGQAIEDAYILAAILGHQKTRKDNLIHMLSVYDEIRRSFATDVARRSRAAGKAFALHSEDLYFDPSKLQDLQQLLESVRQRWEYVWDSTLRIDGNLKLIV</sequence>
<dbReference type="EMBL" id="JANVFO010000017">
    <property type="protein sequence ID" value="KAJ3733476.1"/>
    <property type="molecule type" value="Genomic_DNA"/>
</dbReference>
<dbReference type="Pfam" id="PF01494">
    <property type="entry name" value="FAD_binding_3"/>
    <property type="match status" value="2"/>
</dbReference>
<proteinExistence type="predicted"/>
<keyword evidence="3" id="KW-0560">Oxidoreductase</keyword>
<feature type="domain" description="FAD-binding" evidence="4">
    <location>
        <begin position="18"/>
        <end position="189"/>
    </location>
</feature>
<feature type="domain" description="FAD-binding" evidence="4">
    <location>
        <begin position="329"/>
        <end position="395"/>
    </location>
</feature>
<evidence type="ECO:0000256" key="1">
    <source>
        <dbReference type="ARBA" id="ARBA00022630"/>
    </source>
</evidence>
<dbReference type="InterPro" id="IPR002938">
    <property type="entry name" value="FAD-bd"/>
</dbReference>
<comment type="caution">
    <text evidence="5">The sequence shown here is derived from an EMBL/GenBank/DDBJ whole genome shotgun (WGS) entry which is preliminary data.</text>
</comment>
<dbReference type="Proteomes" id="UP001176059">
    <property type="component" value="Unassembled WGS sequence"/>
</dbReference>
<dbReference type="GO" id="GO:0016491">
    <property type="term" value="F:oxidoreductase activity"/>
    <property type="evidence" value="ECO:0007669"/>
    <property type="project" value="UniProtKB-KW"/>
</dbReference>
<reference evidence="5" key="1">
    <citation type="submission" date="2022-08" db="EMBL/GenBank/DDBJ databases">
        <authorList>
            <consortium name="DOE Joint Genome Institute"/>
            <person name="Min B."/>
            <person name="Sierra-Patev S."/>
            <person name="Naranjo-Ortiz M."/>
            <person name="Looney B."/>
            <person name="Konkel Z."/>
            <person name="Slot J.C."/>
            <person name="Sakamoto Y."/>
            <person name="Steenwyk J.L."/>
            <person name="Rokas A."/>
            <person name="Carro J."/>
            <person name="Camarero S."/>
            <person name="Ferreira P."/>
            <person name="Molpeceres G."/>
            <person name="Ruiz-duenas F.J."/>
            <person name="Serrano A."/>
            <person name="Henrissat B."/>
            <person name="Drula E."/>
            <person name="Hughes K.W."/>
            <person name="Mata J.L."/>
            <person name="Ishikawa N.K."/>
            <person name="Vargas-Isla R."/>
            <person name="Ushijima S."/>
            <person name="Smith C.A."/>
            <person name="Ahrendt S."/>
            <person name="Andreopoulos W."/>
            <person name="He G."/>
            <person name="LaButti K."/>
            <person name="Lipzen A."/>
            <person name="Ng V."/>
            <person name="Riley R."/>
            <person name="Sandor L."/>
            <person name="Barry K."/>
            <person name="Martinez A.T."/>
            <person name="Xiao Y."/>
            <person name="Gibbons J.G."/>
            <person name="Terashima K."/>
            <person name="Hibbett D.S."/>
            <person name="Grigoriev I.V."/>
        </authorList>
    </citation>
    <scope>NUCLEOTIDE SEQUENCE</scope>
    <source>
        <strain evidence="5">ET3784</strain>
    </source>
</reference>
<dbReference type="PANTHER" id="PTHR46720:SF3">
    <property type="entry name" value="FAD-BINDING DOMAIN-CONTAINING PROTEIN-RELATED"/>
    <property type="match status" value="1"/>
</dbReference>
<dbReference type="AlphaFoldDB" id="A0AA38JPX2"/>
<evidence type="ECO:0000259" key="4">
    <source>
        <dbReference type="Pfam" id="PF01494"/>
    </source>
</evidence>
<dbReference type="GO" id="GO:0044550">
    <property type="term" value="P:secondary metabolite biosynthetic process"/>
    <property type="evidence" value="ECO:0007669"/>
    <property type="project" value="TreeGrafter"/>
</dbReference>
<dbReference type="Gene3D" id="3.50.50.60">
    <property type="entry name" value="FAD/NAD(P)-binding domain"/>
    <property type="match status" value="1"/>
</dbReference>
<organism evidence="5 6">
    <name type="scientific">Lentinula guzmanii</name>
    <dbReference type="NCBI Taxonomy" id="2804957"/>
    <lineage>
        <taxon>Eukaryota</taxon>
        <taxon>Fungi</taxon>
        <taxon>Dikarya</taxon>
        <taxon>Basidiomycota</taxon>
        <taxon>Agaricomycotina</taxon>
        <taxon>Agaricomycetes</taxon>
        <taxon>Agaricomycetidae</taxon>
        <taxon>Agaricales</taxon>
        <taxon>Marasmiineae</taxon>
        <taxon>Omphalotaceae</taxon>
        <taxon>Lentinula</taxon>
    </lineage>
</organism>
<keyword evidence="6" id="KW-1185">Reference proteome</keyword>
<reference evidence="5" key="2">
    <citation type="journal article" date="2023" name="Proc. Natl. Acad. Sci. U.S.A.">
        <title>A global phylogenomic analysis of the shiitake genus Lentinula.</title>
        <authorList>
            <person name="Sierra-Patev S."/>
            <person name="Min B."/>
            <person name="Naranjo-Ortiz M."/>
            <person name="Looney B."/>
            <person name="Konkel Z."/>
            <person name="Slot J.C."/>
            <person name="Sakamoto Y."/>
            <person name="Steenwyk J.L."/>
            <person name="Rokas A."/>
            <person name="Carro J."/>
            <person name="Camarero S."/>
            <person name="Ferreira P."/>
            <person name="Molpeceres G."/>
            <person name="Ruiz-Duenas F.J."/>
            <person name="Serrano A."/>
            <person name="Henrissat B."/>
            <person name="Drula E."/>
            <person name="Hughes K.W."/>
            <person name="Mata J.L."/>
            <person name="Ishikawa N.K."/>
            <person name="Vargas-Isla R."/>
            <person name="Ushijima S."/>
            <person name="Smith C.A."/>
            <person name="Donoghue J."/>
            <person name="Ahrendt S."/>
            <person name="Andreopoulos W."/>
            <person name="He G."/>
            <person name="LaButti K."/>
            <person name="Lipzen A."/>
            <person name="Ng V."/>
            <person name="Riley R."/>
            <person name="Sandor L."/>
            <person name="Barry K."/>
            <person name="Martinez A.T."/>
            <person name="Xiao Y."/>
            <person name="Gibbons J.G."/>
            <person name="Terashima K."/>
            <person name="Grigoriev I.V."/>
            <person name="Hibbett D."/>
        </authorList>
    </citation>
    <scope>NUCLEOTIDE SEQUENCE</scope>
    <source>
        <strain evidence="5">ET3784</strain>
    </source>
</reference>
<evidence type="ECO:0000313" key="5">
    <source>
        <dbReference type="EMBL" id="KAJ3733476.1"/>
    </source>
</evidence>
<evidence type="ECO:0000313" key="6">
    <source>
        <dbReference type="Proteomes" id="UP001176059"/>
    </source>
</evidence>
<dbReference type="InterPro" id="IPR051104">
    <property type="entry name" value="FAD_monoxygenase"/>
</dbReference>
<accession>A0AA38JPX2</accession>
<dbReference type="PANTHER" id="PTHR46720">
    <property type="entry name" value="HYDROXYLASE, PUTATIVE (AFU_ORTHOLOGUE AFUA_3G01460)-RELATED"/>
    <property type="match status" value="1"/>
</dbReference>
<evidence type="ECO:0000256" key="2">
    <source>
        <dbReference type="ARBA" id="ARBA00022827"/>
    </source>
</evidence>
<dbReference type="SUPFAM" id="SSF54373">
    <property type="entry name" value="FAD-linked reductases, C-terminal domain"/>
    <property type="match status" value="1"/>
</dbReference>
<name>A0AA38JPX2_9AGAR</name>
<dbReference type="GO" id="GO:0071949">
    <property type="term" value="F:FAD binding"/>
    <property type="evidence" value="ECO:0007669"/>
    <property type="project" value="InterPro"/>
</dbReference>
<evidence type="ECO:0000256" key="3">
    <source>
        <dbReference type="ARBA" id="ARBA00023002"/>
    </source>
</evidence>
<keyword evidence="1" id="KW-0285">Flavoprotein</keyword>
<gene>
    <name evidence="5" type="ORF">DFJ43DRAFT_205262</name>
</gene>
<dbReference type="PRINTS" id="PR00420">
    <property type="entry name" value="RNGMNOXGNASE"/>
</dbReference>
<protein>
    <recommendedName>
        <fullName evidence="4">FAD-binding domain-containing protein</fullName>
    </recommendedName>
</protein>
<dbReference type="InterPro" id="IPR036188">
    <property type="entry name" value="FAD/NAD-bd_sf"/>
</dbReference>
<dbReference type="SUPFAM" id="SSF51905">
    <property type="entry name" value="FAD/NAD(P)-binding domain"/>
    <property type="match status" value="1"/>
</dbReference>
<keyword evidence="2" id="KW-0274">FAD</keyword>